<dbReference type="InterPro" id="IPR029035">
    <property type="entry name" value="DHS-like_NAD/FAD-binding_dom"/>
</dbReference>
<dbReference type="GO" id="GO:0000287">
    <property type="term" value="F:magnesium ion binding"/>
    <property type="evidence" value="ECO:0007669"/>
    <property type="project" value="InterPro"/>
</dbReference>
<dbReference type="CDD" id="cd07035">
    <property type="entry name" value="TPP_PYR_POX_like"/>
    <property type="match status" value="1"/>
</dbReference>
<protein>
    <recommendedName>
        <fullName evidence="3">Thiamine pyrophosphate enzyme central domain-containing protein</fullName>
    </recommendedName>
</protein>
<dbReference type="GO" id="GO:0005948">
    <property type="term" value="C:acetolactate synthase complex"/>
    <property type="evidence" value="ECO:0007669"/>
    <property type="project" value="TreeGrafter"/>
</dbReference>
<comment type="similarity">
    <text evidence="2">Belongs to the TPP enzyme family.</text>
</comment>
<evidence type="ECO:0000256" key="2">
    <source>
        <dbReference type="ARBA" id="ARBA00007812"/>
    </source>
</evidence>
<dbReference type="Gene3D" id="3.40.50.970">
    <property type="match status" value="1"/>
</dbReference>
<organism evidence="4">
    <name type="scientific">marine sediment metagenome</name>
    <dbReference type="NCBI Taxonomy" id="412755"/>
    <lineage>
        <taxon>unclassified sequences</taxon>
        <taxon>metagenomes</taxon>
        <taxon>ecological metagenomes</taxon>
    </lineage>
</organism>
<dbReference type="SUPFAM" id="SSF52467">
    <property type="entry name" value="DHS-like NAD/FAD-binding domain"/>
    <property type="match status" value="1"/>
</dbReference>
<dbReference type="Pfam" id="PF00205">
    <property type="entry name" value="TPP_enzyme_M"/>
    <property type="match status" value="1"/>
</dbReference>
<dbReference type="GO" id="GO:0050660">
    <property type="term" value="F:flavin adenine dinucleotide binding"/>
    <property type="evidence" value="ECO:0007669"/>
    <property type="project" value="TreeGrafter"/>
</dbReference>
<proteinExistence type="inferred from homology"/>
<dbReference type="GO" id="GO:0003984">
    <property type="term" value="F:acetolactate synthase activity"/>
    <property type="evidence" value="ECO:0007669"/>
    <property type="project" value="TreeGrafter"/>
</dbReference>
<sequence>RMGEFQECDQIGMMKPITKWSARIPHAERIPWFVNRAFSIAMNGQPGPVFLELPYDVGGRILRGTKVGIRQPKYVPAEKIRIAGESNLINAAVELLLKAERVVAVAGNGAVLSGASEEFREFIELLGIPFLTTPGGRGILSEEHPLALGVSGLYRTKVGKKVYSDATLVITIGTRNESFQTHTTFFSGLVSLAAIAPTTPIPIQVCSATGTHSDPF</sequence>
<dbReference type="PANTHER" id="PTHR18968:SF166">
    <property type="entry name" value="2-HYDROXYACYL-COA LYASE 2"/>
    <property type="match status" value="1"/>
</dbReference>
<accession>X1SKX1</accession>
<gene>
    <name evidence="4" type="ORF">S12H4_20995</name>
</gene>
<dbReference type="AlphaFoldDB" id="X1SKX1"/>
<dbReference type="PANTHER" id="PTHR18968">
    <property type="entry name" value="THIAMINE PYROPHOSPHATE ENZYMES"/>
    <property type="match status" value="1"/>
</dbReference>
<dbReference type="GO" id="GO:0009097">
    <property type="term" value="P:isoleucine biosynthetic process"/>
    <property type="evidence" value="ECO:0007669"/>
    <property type="project" value="TreeGrafter"/>
</dbReference>
<evidence type="ECO:0000313" key="4">
    <source>
        <dbReference type="EMBL" id="GAI79821.1"/>
    </source>
</evidence>
<dbReference type="GO" id="GO:0009099">
    <property type="term" value="P:L-valine biosynthetic process"/>
    <property type="evidence" value="ECO:0007669"/>
    <property type="project" value="TreeGrafter"/>
</dbReference>
<dbReference type="InterPro" id="IPR045229">
    <property type="entry name" value="TPP_enz"/>
</dbReference>
<reference evidence="4" key="1">
    <citation type="journal article" date="2014" name="Front. Microbiol.">
        <title>High frequency of phylogenetically diverse reductive dehalogenase-homologous genes in deep subseafloor sedimentary metagenomes.</title>
        <authorList>
            <person name="Kawai M."/>
            <person name="Futagami T."/>
            <person name="Toyoda A."/>
            <person name="Takaki Y."/>
            <person name="Nishi S."/>
            <person name="Hori S."/>
            <person name="Arai W."/>
            <person name="Tsubouchi T."/>
            <person name="Morono Y."/>
            <person name="Uchiyama I."/>
            <person name="Ito T."/>
            <person name="Fujiyama A."/>
            <person name="Inagaki F."/>
            <person name="Takami H."/>
        </authorList>
    </citation>
    <scope>NUCLEOTIDE SEQUENCE</scope>
    <source>
        <strain evidence="4">Expedition CK06-06</strain>
    </source>
</reference>
<evidence type="ECO:0000256" key="1">
    <source>
        <dbReference type="ARBA" id="ARBA00001964"/>
    </source>
</evidence>
<name>X1SKX1_9ZZZZ</name>
<dbReference type="GO" id="GO:0030976">
    <property type="term" value="F:thiamine pyrophosphate binding"/>
    <property type="evidence" value="ECO:0007669"/>
    <property type="project" value="InterPro"/>
</dbReference>
<comment type="caution">
    <text evidence="4">The sequence shown here is derived from an EMBL/GenBank/DDBJ whole genome shotgun (WGS) entry which is preliminary data.</text>
</comment>
<dbReference type="Gene3D" id="3.40.50.1220">
    <property type="entry name" value="TPP-binding domain"/>
    <property type="match status" value="1"/>
</dbReference>
<comment type="cofactor">
    <cofactor evidence="1">
        <name>thiamine diphosphate</name>
        <dbReference type="ChEBI" id="CHEBI:58937"/>
    </cofactor>
</comment>
<dbReference type="SUPFAM" id="SSF52518">
    <property type="entry name" value="Thiamin diphosphate-binding fold (THDP-binding)"/>
    <property type="match status" value="1"/>
</dbReference>
<feature type="non-terminal residue" evidence="4">
    <location>
        <position position="1"/>
    </location>
</feature>
<dbReference type="InterPro" id="IPR012000">
    <property type="entry name" value="Thiamin_PyroP_enz_cen_dom"/>
</dbReference>
<feature type="domain" description="Thiamine pyrophosphate enzyme central" evidence="3">
    <location>
        <begin position="89"/>
        <end position="182"/>
    </location>
</feature>
<dbReference type="InterPro" id="IPR029061">
    <property type="entry name" value="THDP-binding"/>
</dbReference>
<evidence type="ECO:0000259" key="3">
    <source>
        <dbReference type="Pfam" id="PF00205"/>
    </source>
</evidence>
<dbReference type="EMBL" id="BARW01010729">
    <property type="protein sequence ID" value="GAI79821.1"/>
    <property type="molecule type" value="Genomic_DNA"/>
</dbReference>